<organism evidence="1 2">
    <name type="scientific">Dipteronia sinensis</name>
    <dbReference type="NCBI Taxonomy" id="43782"/>
    <lineage>
        <taxon>Eukaryota</taxon>
        <taxon>Viridiplantae</taxon>
        <taxon>Streptophyta</taxon>
        <taxon>Embryophyta</taxon>
        <taxon>Tracheophyta</taxon>
        <taxon>Spermatophyta</taxon>
        <taxon>Magnoliopsida</taxon>
        <taxon>eudicotyledons</taxon>
        <taxon>Gunneridae</taxon>
        <taxon>Pentapetalae</taxon>
        <taxon>rosids</taxon>
        <taxon>malvids</taxon>
        <taxon>Sapindales</taxon>
        <taxon>Sapindaceae</taxon>
        <taxon>Hippocastanoideae</taxon>
        <taxon>Acereae</taxon>
        <taxon>Dipteronia</taxon>
    </lineage>
</organism>
<name>A0AAE0EKR5_9ROSI</name>
<gene>
    <name evidence="1" type="ORF">Dsin_001916</name>
</gene>
<sequence>MSVDGPSHKAMGTIKIINCKDIIVSYGPNPKPLSQEGLGPSITKVLGCEWDKGMVEAAVPSENKINPMGCDTPKKKNTKKWKRIARECPPRAMIGVCWNVRGLGNPFAFTALKRLLKKHFPDFDFLSETKIQGSYPEKLRRRLGFAGGISVDCRGKSEGLMLLWKDSLAVSVLSYSVEHINARMQLEDGFLFRFSGFYGNPVSGQ</sequence>
<accession>A0AAE0EKR5</accession>
<proteinExistence type="predicted"/>
<dbReference type="EMBL" id="JANJYJ010000001">
    <property type="protein sequence ID" value="KAK3230035.1"/>
    <property type="molecule type" value="Genomic_DNA"/>
</dbReference>
<dbReference type="AlphaFoldDB" id="A0AAE0EKR5"/>
<dbReference type="InterPro" id="IPR036691">
    <property type="entry name" value="Endo/exonu/phosph_ase_sf"/>
</dbReference>
<keyword evidence="2" id="KW-1185">Reference proteome</keyword>
<protein>
    <submittedName>
        <fullName evidence="1">Uncharacterized protein</fullName>
    </submittedName>
</protein>
<dbReference type="PANTHER" id="PTHR35218">
    <property type="entry name" value="RNASE H DOMAIN-CONTAINING PROTEIN"/>
    <property type="match status" value="1"/>
</dbReference>
<comment type="caution">
    <text evidence="1">The sequence shown here is derived from an EMBL/GenBank/DDBJ whole genome shotgun (WGS) entry which is preliminary data.</text>
</comment>
<dbReference type="SUPFAM" id="SSF56219">
    <property type="entry name" value="DNase I-like"/>
    <property type="match status" value="1"/>
</dbReference>
<dbReference type="Gene3D" id="3.60.10.10">
    <property type="entry name" value="Endonuclease/exonuclease/phosphatase"/>
    <property type="match status" value="1"/>
</dbReference>
<dbReference type="PANTHER" id="PTHR35218:SF9">
    <property type="entry name" value="ENDONUCLEASE_EXONUCLEASE_PHOSPHATASE DOMAIN-CONTAINING PROTEIN"/>
    <property type="match status" value="1"/>
</dbReference>
<evidence type="ECO:0000313" key="2">
    <source>
        <dbReference type="Proteomes" id="UP001281410"/>
    </source>
</evidence>
<dbReference type="Proteomes" id="UP001281410">
    <property type="component" value="Unassembled WGS sequence"/>
</dbReference>
<evidence type="ECO:0000313" key="1">
    <source>
        <dbReference type="EMBL" id="KAK3230035.1"/>
    </source>
</evidence>
<reference evidence="1" key="1">
    <citation type="journal article" date="2023" name="Plant J.">
        <title>Genome sequences and population genomics provide insights into the demographic history, inbreeding, and mutation load of two 'living fossil' tree species of Dipteronia.</title>
        <authorList>
            <person name="Feng Y."/>
            <person name="Comes H.P."/>
            <person name="Chen J."/>
            <person name="Zhu S."/>
            <person name="Lu R."/>
            <person name="Zhang X."/>
            <person name="Li P."/>
            <person name="Qiu J."/>
            <person name="Olsen K.M."/>
            <person name="Qiu Y."/>
        </authorList>
    </citation>
    <scope>NUCLEOTIDE SEQUENCE</scope>
    <source>
        <strain evidence="1">NBL</strain>
    </source>
</reference>